<evidence type="ECO:0000256" key="2">
    <source>
        <dbReference type="ARBA" id="ARBA00022801"/>
    </source>
</evidence>
<dbReference type="InterPro" id="IPR029058">
    <property type="entry name" value="AB_hydrolase_fold"/>
</dbReference>
<gene>
    <name evidence="5" type="primary">besA</name>
    <name evidence="5" type="ORF">PAM7066_02026</name>
</gene>
<dbReference type="STRING" id="315423.SAMN04488020_10581"/>
<feature type="chain" id="PRO_5011003104" evidence="4">
    <location>
        <begin position="19"/>
        <end position="305"/>
    </location>
</feature>
<dbReference type="EC" id="3.1.-.-" evidence="5"/>
<dbReference type="SUPFAM" id="SSF53474">
    <property type="entry name" value="alpha/beta-Hydrolases"/>
    <property type="match status" value="1"/>
</dbReference>
<comment type="similarity">
    <text evidence="1">Belongs to the esterase D family.</text>
</comment>
<dbReference type="RefSeq" id="WP_085854017.1">
    <property type="nucleotide sequence ID" value="NZ_FOPF01000005.1"/>
</dbReference>
<dbReference type="InterPro" id="IPR000801">
    <property type="entry name" value="Esterase-like"/>
</dbReference>
<evidence type="ECO:0000256" key="3">
    <source>
        <dbReference type="SAM" id="MobiDB-lite"/>
    </source>
</evidence>
<keyword evidence="2 5" id="KW-0378">Hydrolase</keyword>
<organism evidence="5 6">
    <name type="scientific">Palleronia marisminoris</name>
    <dbReference type="NCBI Taxonomy" id="315423"/>
    <lineage>
        <taxon>Bacteria</taxon>
        <taxon>Pseudomonadati</taxon>
        <taxon>Pseudomonadota</taxon>
        <taxon>Alphaproteobacteria</taxon>
        <taxon>Rhodobacterales</taxon>
        <taxon>Roseobacteraceae</taxon>
        <taxon>Palleronia</taxon>
    </lineage>
</organism>
<dbReference type="GO" id="GO:0016788">
    <property type="term" value="F:hydrolase activity, acting on ester bonds"/>
    <property type="evidence" value="ECO:0007669"/>
    <property type="project" value="TreeGrafter"/>
</dbReference>
<dbReference type="EMBL" id="FWFV01000005">
    <property type="protein sequence ID" value="SLN46428.1"/>
    <property type="molecule type" value="Genomic_DNA"/>
</dbReference>
<dbReference type="InterPro" id="IPR052558">
    <property type="entry name" value="Siderophore_Hydrolase_D"/>
</dbReference>
<protein>
    <submittedName>
        <fullName evidence="5">Ferri-bacillibactin esterase BesA</fullName>
        <ecNumber evidence="5">3.1.-.-</ecNumber>
    </submittedName>
</protein>
<feature type="compositionally biased region" description="Low complexity" evidence="3">
    <location>
        <begin position="122"/>
        <end position="132"/>
    </location>
</feature>
<feature type="signal peptide" evidence="4">
    <location>
        <begin position="1"/>
        <end position="18"/>
    </location>
</feature>
<accession>A0A1Y5ST82</accession>
<dbReference type="Pfam" id="PF00756">
    <property type="entry name" value="Esterase"/>
    <property type="match status" value="1"/>
</dbReference>
<dbReference type="OrthoDB" id="9784036at2"/>
<evidence type="ECO:0000256" key="4">
    <source>
        <dbReference type="SAM" id="SignalP"/>
    </source>
</evidence>
<dbReference type="PANTHER" id="PTHR40841:SF2">
    <property type="entry name" value="SIDEROPHORE-DEGRADING ESTERASE (EUROFUNG)"/>
    <property type="match status" value="1"/>
</dbReference>
<evidence type="ECO:0000313" key="5">
    <source>
        <dbReference type="EMBL" id="SLN46428.1"/>
    </source>
</evidence>
<keyword evidence="4" id="KW-0732">Signal</keyword>
<dbReference type="Proteomes" id="UP000193870">
    <property type="component" value="Unassembled WGS sequence"/>
</dbReference>
<proteinExistence type="inferred from homology"/>
<sequence length="305" mass="32772">MRIKALLLWMMLPFAAAAQPAPEPLGPTILDTGSGLFETQSFTLEGPADGAAYRIGVLTPHRAPPAEGFPVLYLLDGQAALEVLTPELLAMLGPESLPVIVSVGYDTERRFASEERTRDYTPPDAAGAPVVDPRGRSGGGGPAFLDLLVSRIMPQAEALAPIDANDRTLWGHSYAGLFVLQAAGTPDAPFARFVAASPSLWWDDARYFDRLVARMEGRDWPHRPLDFHRGELERVRASKPDDPEVQQLLRMRAALPEDAFLTLVAAARAAGVPGQTTIFPGLSHGETFSASIAHLLKEGHGPAGE</sequence>
<dbReference type="Gene3D" id="3.40.50.1820">
    <property type="entry name" value="alpha/beta hydrolase"/>
    <property type="match status" value="1"/>
</dbReference>
<dbReference type="AlphaFoldDB" id="A0A1Y5ST82"/>
<feature type="region of interest" description="Disordered" evidence="3">
    <location>
        <begin position="113"/>
        <end position="137"/>
    </location>
</feature>
<evidence type="ECO:0000313" key="6">
    <source>
        <dbReference type="Proteomes" id="UP000193870"/>
    </source>
</evidence>
<keyword evidence="6" id="KW-1185">Reference proteome</keyword>
<name>A0A1Y5ST82_9RHOB</name>
<evidence type="ECO:0000256" key="1">
    <source>
        <dbReference type="ARBA" id="ARBA00005622"/>
    </source>
</evidence>
<reference evidence="5 6" key="1">
    <citation type="submission" date="2017-03" db="EMBL/GenBank/DDBJ databases">
        <authorList>
            <person name="Afonso C.L."/>
            <person name="Miller P.J."/>
            <person name="Scott M.A."/>
            <person name="Spackman E."/>
            <person name="Goraichik I."/>
            <person name="Dimitrov K.M."/>
            <person name="Suarez D.L."/>
            <person name="Swayne D.E."/>
        </authorList>
    </citation>
    <scope>NUCLEOTIDE SEQUENCE [LARGE SCALE GENOMIC DNA]</scope>
    <source>
        <strain evidence="5 6">CECT 7066</strain>
    </source>
</reference>
<dbReference type="PANTHER" id="PTHR40841">
    <property type="entry name" value="SIDEROPHORE TRIACETYLFUSARININE C ESTERASE"/>
    <property type="match status" value="1"/>
</dbReference>